<keyword evidence="6" id="KW-0862">Zinc</keyword>
<gene>
    <name evidence="10" type="ORF">FHX73_16300</name>
</gene>
<evidence type="ECO:0000256" key="1">
    <source>
        <dbReference type="ARBA" id="ARBA00001947"/>
    </source>
</evidence>
<evidence type="ECO:0000259" key="9">
    <source>
        <dbReference type="Pfam" id="PF13575"/>
    </source>
</evidence>
<dbReference type="PROSITE" id="PS00546">
    <property type="entry name" value="CYSTEINE_SWITCH"/>
    <property type="match status" value="1"/>
</dbReference>
<evidence type="ECO:0000256" key="6">
    <source>
        <dbReference type="ARBA" id="ARBA00022833"/>
    </source>
</evidence>
<dbReference type="SMART" id="SM01260">
    <property type="entry name" value="LANC_like"/>
    <property type="match status" value="1"/>
</dbReference>
<dbReference type="Pfam" id="PF13575">
    <property type="entry name" value="DUF4135"/>
    <property type="match status" value="1"/>
</dbReference>
<dbReference type="Gene3D" id="1.50.10.20">
    <property type="match status" value="1"/>
</dbReference>
<dbReference type="GO" id="GO:0008270">
    <property type="term" value="F:zinc ion binding"/>
    <property type="evidence" value="ECO:0007669"/>
    <property type="project" value="InterPro"/>
</dbReference>
<keyword evidence="4" id="KW-0732">Signal</keyword>
<evidence type="ECO:0000313" key="10">
    <source>
        <dbReference type="EMBL" id="TWF73149.1"/>
    </source>
</evidence>
<dbReference type="PIRSF" id="PIRSF037228">
    <property type="entry name" value="Lant_mod_RumM"/>
    <property type="match status" value="1"/>
</dbReference>
<dbReference type="InterPro" id="IPR017146">
    <property type="entry name" value="Lanti_2_LanM"/>
</dbReference>
<dbReference type="PRINTS" id="PR01950">
    <property type="entry name" value="LANCSUPER"/>
</dbReference>
<keyword evidence="11" id="KW-1185">Reference proteome</keyword>
<sequence>MLCGMSDPQTWWAGGVALAERLPLPPEPATEPTDSLGPWRCDYPSAALFRARLADLGLDEDGLRALIAEPPARLAARIGEPAWVGTAERALAAAPLDPPAPPADGSWEAGFATVLAPFTALAAERLLRAADLVGLADLADLPALRRCFTDQLAADLVRLARRTLVLQVNVLRVAGRLSGDTPEQRFADFVRQTSTRAGLRALATEYPVLARLLAQCCDQAVTTWTELLERFGADRPAVVAQLLAGTDPGRLVEVATGAGDRHRGGRSVAVLRFEHGARAVLKPRPLTVHTHFNDVLRWLNSRLPGLELRSLAVLERPGYGWVEHAAAAPCTDRAQVGRFYRRLGSLLALVHGLGGTDVHFENLIACADQPVLVDLETLFHPGPGRPAAPDPALASLQNSVYRTALLPCLVAGEHGILDLSALGGDRDTPLPNDITGWAAPATDEMRLVRTTGTFHGSANRPCLDGIDADPAAHTEALLDGFRAGYDAVLAHRDELTGPGGLLARFAGDETRAVLRPTHWYSTLLDESTHPDLLRDALERDRLLDVLWREPAGDPALRALVGAESAALWAGDVPLVACRPGATGLALDRLAVGGLVGESGLARAERRLAVMDRTDRSDQEWVILAALATRRTGHRSTTAPPPSPLGATLPDPEHLLAAACGIADRILAGAHDDGHRVNWLGLEPLDDRLWAIMPQGAGLPHGYCGTALFLAQLAALTGAERYLAAARRALTPVPGLLGALAERPGDLAAIGVGFTGLGGIAYGLSRLATLLDDRETAGWAETAVELAATAVALTPGPVEEAGLLDGEAGCLAALLAVRDTIGSARAAGAALACADRLAALAPQELPTGGLRGGAAGIGWALLRYGAAGGTARHTDAGLAALHTAAAREANGPVGTGWCDGPSGLALALADSGAPTRAGLTTPGLTALLDRAVAAAASLPTADHSLCHGETGAIELLLSASAAGLADPGAAPARAGRLLAGLDRLGPRCGTPDAVSTPGLLAGLSGIGYGLLRLGFGPAVPSVILMQSANQHRHQYR</sequence>
<keyword evidence="7" id="KW-0482">Metalloprotease</keyword>
<evidence type="ECO:0000256" key="8">
    <source>
        <dbReference type="ARBA" id="ARBA00023145"/>
    </source>
</evidence>
<dbReference type="AlphaFoldDB" id="A0A561SE49"/>
<dbReference type="GO" id="GO:0006508">
    <property type="term" value="P:proteolysis"/>
    <property type="evidence" value="ECO:0007669"/>
    <property type="project" value="UniProtKB-KW"/>
</dbReference>
<keyword evidence="8" id="KW-0865">Zymogen</keyword>
<dbReference type="CDD" id="cd04792">
    <property type="entry name" value="LanM-like"/>
    <property type="match status" value="1"/>
</dbReference>
<feature type="domain" description="Lantibiotic biosynthesis protein dehydration" evidence="9">
    <location>
        <begin position="206"/>
        <end position="574"/>
    </location>
</feature>
<evidence type="ECO:0000256" key="2">
    <source>
        <dbReference type="ARBA" id="ARBA00022670"/>
    </source>
</evidence>
<dbReference type="OrthoDB" id="9148343at2"/>
<keyword evidence="2" id="KW-0645">Protease</keyword>
<evidence type="ECO:0000256" key="7">
    <source>
        <dbReference type="ARBA" id="ARBA00023049"/>
    </source>
</evidence>
<dbReference type="EMBL" id="VIWT01000006">
    <property type="protein sequence ID" value="TWF73149.1"/>
    <property type="molecule type" value="Genomic_DNA"/>
</dbReference>
<evidence type="ECO:0000256" key="3">
    <source>
        <dbReference type="ARBA" id="ARBA00022723"/>
    </source>
</evidence>
<comment type="caution">
    <text evidence="10">The sequence shown here is derived from an EMBL/GenBank/DDBJ whole genome shotgun (WGS) entry which is preliminary data.</text>
</comment>
<dbReference type="SUPFAM" id="SSF158745">
    <property type="entry name" value="LanC-like"/>
    <property type="match status" value="1"/>
</dbReference>
<protein>
    <submittedName>
        <fullName evidence="10">Type 2 lantibiotic biosynthesis protein LanM</fullName>
    </submittedName>
</protein>
<organism evidence="10 11">
    <name type="scientific">Kitasatospora viridis</name>
    <dbReference type="NCBI Taxonomy" id="281105"/>
    <lineage>
        <taxon>Bacteria</taxon>
        <taxon>Bacillati</taxon>
        <taxon>Actinomycetota</taxon>
        <taxon>Actinomycetes</taxon>
        <taxon>Kitasatosporales</taxon>
        <taxon>Streptomycetaceae</taxon>
        <taxon>Kitasatospora</taxon>
    </lineage>
</organism>
<dbReference type="InterPro" id="IPR007822">
    <property type="entry name" value="LANC-like"/>
</dbReference>
<evidence type="ECO:0000256" key="4">
    <source>
        <dbReference type="ARBA" id="ARBA00022729"/>
    </source>
</evidence>
<proteinExistence type="predicted"/>
<name>A0A561SE49_9ACTN</name>
<dbReference type="Proteomes" id="UP000317940">
    <property type="component" value="Unassembled WGS sequence"/>
</dbReference>
<dbReference type="NCBIfam" id="TIGR03897">
    <property type="entry name" value="lanti_2_LanM"/>
    <property type="match status" value="1"/>
</dbReference>
<keyword evidence="5" id="KW-0378">Hydrolase</keyword>
<dbReference type="GO" id="GO:0031012">
    <property type="term" value="C:extracellular matrix"/>
    <property type="evidence" value="ECO:0007669"/>
    <property type="project" value="InterPro"/>
</dbReference>
<dbReference type="GO" id="GO:0031179">
    <property type="term" value="P:peptide modification"/>
    <property type="evidence" value="ECO:0007669"/>
    <property type="project" value="InterPro"/>
</dbReference>
<dbReference type="GO" id="GO:0004222">
    <property type="term" value="F:metalloendopeptidase activity"/>
    <property type="evidence" value="ECO:0007669"/>
    <property type="project" value="InterPro"/>
</dbReference>
<comment type="cofactor">
    <cofactor evidence="1">
        <name>Zn(2+)</name>
        <dbReference type="ChEBI" id="CHEBI:29105"/>
    </cofactor>
</comment>
<dbReference type="InterPro" id="IPR025410">
    <property type="entry name" value="Lant_dehyd"/>
</dbReference>
<evidence type="ECO:0000313" key="11">
    <source>
        <dbReference type="Proteomes" id="UP000317940"/>
    </source>
</evidence>
<reference evidence="10 11" key="1">
    <citation type="submission" date="2019-06" db="EMBL/GenBank/DDBJ databases">
        <title>Sequencing the genomes of 1000 actinobacteria strains.</title>
        <authorList>
            <person name="Klenk H.-P."/>
        </authorList>
    </citation>
    <scope>NUCLEOTIDE SEQUENCE [LARGE SCALE GENOMIC DNA]</scope>
    <source>
        <strain evidence="10 11">DSM 44826</strain>
    </source>
</reference>
<keyword evidence="3" id="KW-0479">Metal-binding</keyword>
<dbReference type="InterPro" id="IPR021158">
    <property type="entry name" value="Pept_M10A_Zn_BS"/>
</dbReference>
<evidence type="ECO:0000256" key="5">
    <source>
        <dbReference type="ARBA" id="ARBA00022801"/>
    </source>
</evidence>
<accession>A0A561SE49</accession>
<dbReference type="Pfam" id="PF05147">
    <property type="entry name" value="LANC_like"/>
    <property type="match status" value="1"/>
</dbReference>